<accession>A0A1M7AHV4</accession>
<evidence type="ECO:0000259" key="4">
    <source>
        <dbReference type="Pfam" id="PF25963"/>
    </source>
</evidence>
<evidence type="ECO:0000259" key="3">
    <source>
        <dbReference type="Pfam" id="PF25917"/>
    </source>
</evidence>
<keyword evidence="1" id="KW-0175">Coiled coil</keyword>
<feature type="domain" description="Multidrug resistance protein MdtA-like barrel-sandwich hybrid" evidence="3">
    <location>
        <begin position="88"/>
        <end position="283"/>
    </location>
</feature>
<keyword evidence="2" id="KW-1133">Transmembrane helix</keyword>
<dbReference type="AlphaFoldDB" id="A0A1M7AHV4"/>
<dbReference type="OrthoDB" id="9811754at2"/>
<keyword evidence="2" id="KW-0472">Membrane</keyword>
<dbReference type="Pfam" id="PF25963">
    <property type="entry name" value="Beta-barrel_AAEA"/>
    <property type="match status" value="1"/>
</dbReference>
<dbReference type="InterPro" id="IPR058634">
    <property type="entry name" value="AaeA-lik-b-barrel"/>
</dbReference>
<dbReference type="PANTHER" id="PTHR30386:SF24">
    <property type="entry name" value="MULTIDRUG RESISTANCE EFFLUX PUMP"/>
    <property type="match status" value="1"/>
</dbReference>
<dbReference type="Gene3D" id="2.40.30.170">
    <property type="match status" value="1"/>
</dbReference>
<dbReference type="Pfam" id="PF25917">
    <property type="entry name" value="BSH_RND"/>
    <property type="match status" value="1"/>
</dbReference>
<dbReference type="SUPFAM" id="SSF111369">
    <property type="entry name" value="HlyD-like secretion proteins"/>
    <property type="match status" value="2"/>
</dbReference>
<feature type="transmembrane region" description="Helical" evidence="2">
    <location>
        <begin position="48"/>
        <end position="66"/>
    </location>
</feature>
<evidence type="ECO:0000256" key="2">
    <source>
        <dbReference type="SAM" id="Phobius"/>
    </source>
</evidence>
<organism evidence="5 6">
    <name type="scientific">Bradyrhizobium lablabi</name>
    <dbReference type="NCBI Taxonomy" id="722472"/>
    <lineage>
        <taxon>Bacteria</taxon>
        <taxon>Pseudomonadati</taxon>
        <taxon>Pseudomonadota</taxon>
        <taxon>Alphaproteobacteria</taxon>
        <taxon>Hyphomicrobiales</taxon>
        <taxon>Nitrobacteraceae</taxon>
        <taxon>Bradyrhizobium</taxon>
    </lineage>
</organism>
<dbReference type="GO" id="GO:0055085">
    <property type="term" value="P:transmembrane transport"/>
    <property type="evidence" value="ECO:0007669"/>
    <property type="project" value="InterPro"/>
</dbReference>
<evidence type="ECO:0000313" key="6">
    <source>
        <dbReference type="Proteomes" id="UP000183208"/>
    </source>
</evidence>
<evidence type="ECO:0000256" key="1">
    <source>
        <dbReference type="SAM" id="Coils"/>
    </source>
</evidence>
<dbReference type="InterPro" id="IPR050739">
    <property type="entry name" value="MFP"/>
</dbReference>
<gene>
    <name evidence="5" type="ORF">SAMN05444171_4043</name>
</gene>
<dbReference type="Gene3D" id="2.40.50.100">
    <property type="match status" value="1"/>
</dbReference>
<feature type="domain" description="p-hydroxybenzoic acid efflux pump subunit AaeA-like beta-barrel" evidence="4">
    <location>
        <begin position="289"/>
        <end position="374"/>
    </location>
</feature>
<dbReference type="Gene3D" id="1.10.287.470">
    <property type="entry name" value="Helix hairpin bin"/>
    <property type="match status" value="1"/>
</dbReference>
<reference evidence="5 6" key="1">
    <citation type="submission" date="2016-10" db="EMBL/GenBank/DDBJ databases">
        <authorList>
            <person name="de Groot N.N."/>
        </authorList>
    </citation>
    <scope>NUCLEOTIDE SEQUENCE [LARGE SCALE GENOMIC DNA]</scope>
    <source>
        <strain evidence="5 6">GAS522</strain>
    </source>
</reference>
<evidence type="ECO:0000313" key="5">
    <source>
        <dbReference type="EMBL" id="SED41341.1"/>
    </source>
</evidence>
<protein>
    <submittedName>
        <fullName evidence="5">Membrane fusion protein, multidrug efflux system</fullName>
    </submittedName>
</protein>
<dbReference type="RefSeq" id="WP_074822519.1">
    <property type="nucleotide sequence ID" value="NZ_FNTI01000001.1"/>
</dbReference>
<dbReference type="InterPro" id="IPR058625">
    <property type="entry name" value="MdtA-like_BSH"/>
</dbReference>
<sequence length="426" mass="44846">MTRHSTAFEIESPVPADATEALLPGTGAPTNTAAPAAPTARKFNLRKALLTGAALAVLAGGVWYGWDYWTVGQYLVSTDDAYVKADNTTIAPKVSGYLHEVLVGDNERIRAGQVLARIDDRDFKVALDQAKADVAAARATIASKQAQLEVQQAVISAAEATIDVDRATLTFAVQENKRYSDLATTGYGSVQNAQQAQSRNGGAQAALARDAANLTSAQKQVDLLKAEIVQAEASLARAKAIQSQAELNLGYTTITAPIDGVVGNRTLRVGQYVQAGTQLMSVVPASGAYVVANYKETQLTDVHEGQAVDIAVDMFPGQIVHGHVDSIAPASGQEFALLPPDNATGNFTKVVQRIPVKIALDRGKASIVELRPGMSVIPTIETRAQAPIRQAAAGSKVSNSVQGASCHVKSQPVRSDIRASDLASRI</sequence>
<dbReference type="PANTHER" id="PTHR30386">
    <property type="entry name" value="MEMBRANE FUSION SUBUNIT OF EMRAB-TOLC MULTIDRUG EFFLUX PUMP"/>
    <property type="match status" value="1"/>
</dbReference>
<name>A0A1M7AHV4_9BRAD</name>
<dbReference type="EMBL" id="FNTI01000001">
    <property type="protein sequence ID" value="SED41341.1"/>
    <property type="molecule type" value="Genomic_DNA"/>
</dbReference>
<feature type="coiled-coil region" evidence="1">
    <location>
        <begin position="207"/>
        <end position="241"/>
    </location>
</feature>
<dbReference type="Proteomes" id="UP000183208">
    <property type="component" value="Unassembled WGS sequence"/>
</dbReference>
<keyword evidence="2" id="KW-0812">Transmembrane</keyword>
<proteinExistence type="predicted"/>